<dbReference type="InterPro" id="IPR008972">
    <property type="entry name" value="Cupredoxin"/>
</dbReference>
<evidence type="ECO:0000256" key="1">
    <source>
        <dbReference type="SAM" id="Phobius"/>
    </source>
</evidence>
<accession>A0AA35CNZ8</accession>
<gene>
    <name evidence="3" type="ORF">caldi_22720</name>
</gene>
<feature type="transmembrane region" description="Helical" evidence="1">
    <location>
        <begin position="6"/>
        <end position="22"/>
    </location>
</feature>
<keyword evidence="1" id="KW-1133">Transmembrane helix</keyword>
<keyword evidence="4" id="KW-1185">Reference proteome</keyword>
<dbReference type="KEGG" id="cmic:caldi_22720"/>
<dbReference type="SUPFAM" id="SSF49503">
    <property type="entry name" value="Cupredoxins"/>
    <property type="match status" value="1"/>
</dbReference>
<organism evidence="3 4">
    <name type="scientific">Caldinitratiruptor microaerophilus</name>
    <dbReference type="NCBI Taxonomy" id="671077"/>
    <lineage>
        <taxon>Bacteria</taxon>
        <taxon>Bacillati</taxon>
        <taxon>Bacillota</taxon>
        <taxon>Clostridia</taxon>
        <taxon>Eubacteriales</taxon>
        <taxon>Symbiobacteriaceae</taxon>
        <taxon>Caldinitratiruptor</taxon>
    </lineage>
</organism>
<keyword evidence="1" id="KW-0812">Transmembrane</keyword>
<name>A0AA35CNZ8_9FIRM</name>
<dbReference type="AlphaFoldDB" id="A0AA35CNZ8"/>
<evidence type="ECO:0000313" key="4">
    <source>
        <dbReference type="Proteomes" id="UP001163687"/>
    </source>
</evidence>
<protein>
    <submittedName>
        <fullName evidence="3">ATPase</fullName>
    </submittedName>
</protein>
<sequence length="132" mass="14485">MKAVWATIWITIYTLFLAWFFFGPRAGARARSQPGGVQEIDVTVQGGYSPPRIVVRQGVPVRLRFRRLDTSSCAERVIFPDFNVSRVLPVGEVTTVEFTPDRDGTFTFTCGMGMYRGTLVVEAGGGGGSHAH</sequence>
<keyword evidence="1" id="KW-0472">Membrane</keyword>
<evidence type="ECO:0000259" key="2">
    <source>
        <dbReference type="Pfam" id="PF13473"/>
    </source>
</evidence>
<dbReference type="EMBL" id="AP025628">
    <property type="protein sequence ID" value="BDG61182.1"/>
    <property type="molecule type" value="Genomic_DNA"/>
</dbReference>
<dbReference type="InterPro" id="IPR028096">
    <property type="entry name" value="EfeO_Cupredoxin"/>
</dbReference>
<feature type="domain" description="EfeO-type cupredoxin-like" evidence="2">
    <location>
        <begin position="16"/>
        <end position="121"/>
    </location>
</feature>
<dbReference type="Proteomes" id="UP001163687">
    <property type="component" value="Chromosome"/>
</dbReference>
<dbReference type="Pfam" id="PF13473">
    <property type="entry name" value="Cupredoxin_1"/>
    <property type="match status" value="1"/>
</dbReference>
<dbReference type="Gene3D" id="2.60.40.420">
    <property type="entry name" value="Cupredoxins - blue copper proteins"/>
    <property type="match status" value="1"/>
</dbReference>
<proteinExistence type="predicted"/>
<evidence type="ECO:0000313" key="3">
    <source>
        <dbReference type="EMBL" id="BDG61182.1"/>
    </source>
</evidence>
<dbReference type="RefSeq" id="WP_264841853.1">
    <property type="nucleotide sequence ID" value="NZ_AP025628.1"/>
</dbReference>
<reference evidence="3" key="1">
    <citation type="submission" date="2022-03" db="EMBL/GenBank/DDBJ databases">
        <title>Complete genome sequence of Caldinitratiruptor microaerophilus.</title>
        <authorList>
            <person name="Mukaiyama R."/>
            <person name="Nishiyama T."/>
            <person name="Ueda K."/>
        </authorList>
    </citation>
    <scope>NUCLEOTIDE SEQUENCE</scope>
    <source>
        <strain evidence="3">JCM 16183</strain>
    </source>
</reference>